<gene>
    <name evidence="6" type="ORF">HOLleu_01842</name>
</gene>
<organism evidence="6 7">
    <name type="scientific">Holothuria leucospilota</name>
    <name type="common">Black long sea cucumber</name>
    <name type="synonym">Mertensiothuria leucospilota</name>
    <dbReference type="NCBI Taxonomy" id="206669"/>
    <lineage>
        <taxon>Eukaryota</taxon>
        <taxon>Metazoa</taxon>
        <taxon>Echinodermata</taxon>
        <taxon>Eleutherozoa</taxon>
        <taxon>Echinozoa</taxon>
        <taxon>Holothuroidea</taxon>
        <taxon>Aspidochirotacea</taxon>
        <taxon>Aspidochirotida</taxon>
        <taxon>Holothuriidae</taxon>
        <taxon>Holothuria</taxon>
    </lineage>
</organism>
<evidence type="ECO:0000313" key="6">
    <source>
        <dbReference type="EMBL" id="KAJ8049210.1"/>
    </source>
</evidence>
<dbReference type="EMBL" id="JAIZAY010000001">
    <property type="protein sequence ID" value="KAJ8049210.1"/>
    <property type="molecule type" value="Genomic_DNA"/>
</dbReference>
<dbReference type="Pfam" id="PF13359">
    <property type="entry name" value="DDE_Tnp_4"/>
    <property type="match status" value="1"/>
</dbReference>
<keyword evidence="2" id="KW-0479">Metal-binding</keyword>
<comment type="caution">
    <text evidence="6">The sequence shown here is derived from an EMBL/GenBank/DDBJ whole genome shotgun (WGS) entry which is preliminary data.</text>
</comment>
<dbReference type="AlphaFoldDB" id="A0A9Q1CQH0"/>
<dbReference type="GO" id="GO:0046872">
    <property type="term" value="F:metal ion binding"/>
    <property type="evidence" value="ECO:0007669"/>
    <property type="project" value="UniProtKB-KW"/>
</dbReference>
<evidence type="ECO:0000256" key="1">
    <source>
        <dbReference type="ARBA" id="ARBA00001968"/>
    </source>
</evidence>
<proteinExistence type="predicted"/>
<evidence type="ECO:0000256" key="2">
    <source>
        <dbReference type="ARBA" id="ARBA00022723"/>
    </source>
</evidence>
<comment type="cofactor">
    <cofactor evidence="1">
        <name>a divalent metal cation</name>
        <dbReference type="ChEBI" id="CHEBI:60240"/>
    </cofactor>
</comment>
<evidence type="ECO:0000256" key="3">
    <source>
        <dbReference type="SAM" id="Phobius"/>
    </source>
</evidence>
<dbReference type="OrthoDB" id="6060412at2759"/>
<feature type="domain" description="Transposase Helix-turn-helix" evidence="5">
    <location>
        <begin position="103"/>
        <end position="153"/>
    </location>
</feature>
<feature type="domain" description="DDE Tnp4" evidence="4">
    <location>
        <begin position="183"/>
        <end position="340"/>
    </location>
</feature>
<dbReference type="InterPro" id="IPR027806">
    <property type="entry name" value="HARBI1_dom"/>
</dbReference>
<evidence type="ECO:0000259" key="5">
    <source>
        <dbReference type="Pfam" id="PF13613"/>
    </source>
</evidence>
<dbReference type="Proteomes" id="UP001152320">
    <property type="component" value="Chromosome 1"/>
</dbReference>
<evidence type="ECO:0000259" key="4">
    <source>
        <dbReference type="Pfam" id="PF13359"/>
    </source>
</evidence>
<feature type="transmembrane region" description="Helical" evidence="3">
    <location>
        <begin position="120"/>
        <end position="145"/>
    </location>
</feature>
<dbReference type="PANTHER" id="PTHR23080">
    <property type="entry name" value="THAP DOMAIN PROTEIN"/>
    <property type="match status" value="1"/>
</dbReference>
<dbReference type="InterPro" id="IPR027805">
    <property type="entry name" value="Transposase_HTH_dom"/>
</dbReference>
<keyword evidence="3" id="KW-0472">Membrane</keyword>
<sequence>MKKTDQIRKLKEKLSKLRTQTKFRHHSQRSVFFISNVVLKSDVSVRLYTGIQTRARLNALYRYLLPKVGKMRDWYGSKKEASACPQFSQKGKKTNSRGRPDLRLTLKQEFIFVLMKLRMALTITFLASLFLISTGTASSIFNTWIKFLSTELRPLIFWPDKEQVLKCIPGSLKSKYPNLRCTVDCSEILIGRPRNLELQALTWSEYKHHNTVKFLIAIAPNGMVSFLSKAWGGRASDVLITKESVFYNLIDPCDTILADKGFTIKEELLLRKAFLEIPPPSKMLLKPKKKKKKKKIANARIHVERAIGRMKWFRILKDTLPITVLPVIDDIIVVFAALVNLLPPLVPS</sequence>
<name>A0A9Q1CQH0_HOLLE</name>
<accession>A0A9Q1CQH0</accession>
<reference evidence="6" key="1">
    <citation type="submission" date="2021-10" db="EMBL/GenBank/DDBJ databases">
        <title>Tropical sea cucumber genome reveals ecological adaptation and Cuvierian tubules defense mechanism.</title>
        <authorList>
            <person name="Chen T."/>
        </authorList>
    </citation>
    <scope>NUCLEOTIDE SEQUENCE</scope>
    <source>
        <strain evidence="6">Nanhai2018</strain>
        <tissue evidence="6">Muscle</tissue>
    </source>
</reference>
<evidence type="ECO:0008006" key="8">
    <source>
        <dbReference type="Google" id="ProtNLM"/>
    </source>
</evidence>
<dbReference type="PANTHER" id="PTHR23080:SF63">
    <property type="entry name" value="TICK TRANSPOSON"/>
    <property type="match status" value="1"/>
</dbReference>
<dbReference type="Pfam" id="PF13613">
    <property type="entry name" value="HTH_Tnp_4"/>
    <property type="match status" value="1"/>
</dbReference>
<protein>
    <recommendedName>
        <fullName evidence="8">DDE Tnp4 domain-containing protein</fullName>
    </recommendedName>
</protein>
<evidence type="ECO:0000313" key="7">
    <source>
        <dbReference type="Proteomes" id="UP001152320"/>
    </source>
</evidence>
<keyword evidence="3" id="KW-0812">Transmembrane</keyword>
<keyword evidence="7" id="KW-1185">Reference proteome</keyword>
<keyword evidence="3" id="KW-1133">Transmembrane helix</keyword>